<dbReference type="PANTHER" id="PTHR43649">
    <property type="entry name" value="ARABINOSE-BINDING PROTEIN-RELATED"/>
    <property type="match status" value="1"/>
</dbReference>
<dbReference type="SUPFAM" id="SSF53850">
    <property type="entry name" value="Periplasmic binding protein-like II"/>
    <property type="match status" value="1"/>
</dbReference>
<dbReference type="RefSeq" id="WP_344670254.1">
    <property type="nucleotide sequence ID" value="NZ_BAAAQN010000058.1"/>
</dbReference>
<feature type="region of interest" description="Disordered" evidence="1">
    <location>
        <begin position="313"/>
        <end position="348"/>
    </location>
</feature>
<organism evidence="3 4">
    <name type="scientific">Catenulispora yoronensis</name>
    <dbReference type="NCBI Taxonomy" id="450799"/>
    <lineage>
        <taxon>Bacteria</taxon>
        <taxon>Bacillati</taxon>
        <taxon>Actinomycetota</taxon>
        <taxon>Actinomycetes</taxon>
        <taxon>Catenulisporales</taxon>
        <taxon>Catenulisporaceae</taxon>
        <taxon>Catenulispora</taxon>
    </lineage>
</organism>
<dbReference type="InterPro" id="IPR050490">
    <property type="entry name" value="Bact_solute-bd_prot1"/>
</dbReference>
<comment type="caution">
    <text evidence="3">The sequence shown here is derived from an EMBL/GenBank/DDBJ whole genome shotgun (WGS) entry which is preliminary data.</text>
</comment>
<evidence type="ECO:0000256" key="1">
    <source>
        <dbReference type="SAM" id="MobiDB-lite"/>
    </source>
</evidence>
<evidence type="ECO:0000313" key="4">
    <source>
        <dbReference type="Proteomes" id="UP001500751"/>
    </source>
</evidence>
<evidence type="ECO:0000313" key="3">
    <source>
        <dbReference type="EMBL" id="GAA2054169.1"/>
    </source>
</evidence>
<dbReference type="PANTHER" id="PTHR43649:SF12">
    <property type="entry name" value="DIACETYLCHITOBIOSE BINDING PROTEIN DASA"/>
    <property type="match status" value="1"/>
</dbReference>
<evidence type="ECO:0000256" key="2">
    <source>
        <dbReference type="SAM" id="SignalP"/>
    </source>
</evidence>
<reference evidence="4" key="1">
    <citation type="journal article" date="2019" name="Int. J. Syst. Evol. Microbiol.">
        <title>The Global Catalogue of Microorganisms (GCM) 10K type strain sequencing project: providing services to taxonomists for standard genome sequencing and annotation.</title>
        <authorList>
            <consortium name="The Broad Institute Genomics Platform"/>
            <consortium name="The Broad Institute Genome Sequencing Center for Infectious Disease"/>
            <person name="Wu L."/>
            <person name="Ma J."/>
        </authorList>
    </citation>
    <scope>NUCLEOTIDE SEQUENCE [LARGE SCALE GENOMIC DNA]</scope>
    <source>
        <strain evidence="4">JCM 16014</strain>
    </source>
</reference>
<dbReference type="EMBL" id="BAAAQN010000058">
    <property type="protein sequence ID" value="GAA2054169.1"/>
    <property type="molecule type" value="Genomic_DNA"/>
</dbReference>
<protein>
    <submittedName>
        <fullName evidence="3">Extracellular solute-binding protein</fullName>
    </submittedName>
</protein>
<keyword evidence="2" id="KW-0732">Signal</keyword>
<feature type="region of interest" description="Disordered" evidence="1">
    <location>
        <begin position="25"/>
        <end position="54"/>
    </location>
</feature>
<accession>A0ABP5GTW9</accession>
<dbReference type="InterPro" id="IPR006059">
    <property type="entry name" value="SBP"/>
</dbReference>
<dbReference type="Pfam" id="PF01547">
    <property type="entry name" value="SBP_bac_1"/>
    <property type="match status" value="1"/>
</dbReference>
<gene>
    <name evidence="3" type="ORF">GCM10009839_72800</name>
</gene>
<sequence>MQRKLIALTSAAAAVALMASACSSSKSDKGATTAPSQGGSVTATNAPALSGPKDNAAGTTLNVWLVSDPKDNKDWMQIIQNATDQFKAKTGADVKINWQTWSNHLTNLDAALSGSGDAPDVIEVGNTEASKYAFNSAFADVSSVKSTFDNNDTWLDGLSAPCTQDGHLYCIPYYAGTRTLIYRTDLLQSAGVASFPKTWADFTAALDKIKAANASNSNFVTYDAPGKDWYQAGSFVYGQGGSFALKGSDGKWKGNLEDPKSIAGLQQWADLVSKYSTAASHSKDESDQDTLFETGNVGFEYDSAWHAGAVQQVHQNPNDPKSPLQDTKVKGKVDTAPLPGPTADKPSPAFLGGSVLGITSKSKNQNLAAEWVQLYTNAASNAAEGKLGNLPNNKTDLAKAVGPAISQQVADQAASSWFTPVAPNWADVESSNVLQNMLESIATGKSSVADAAKAADDKIAELLNKS</sequence>
<feature type="compositionally biased region" description="Polar residues" evidence="1">
    <location>
        <begin position="33"/>
        <end position="47"/>
    </location>
</feature>
<dbReference type="Gene3D" id="3.40.190.10">
    <property type="entry name" value="Periplasmic binding protein-like II"/>
    <property type="match status" value="2"/>
</dbReference>
<feature type="signal peptide" evidence="2">
    <location>
        <begin position="1"/>
        <end position="21"/>
    </location>
</feature>
<dbReference type="PROSITE" id="PS51257">
    <property type="entry name" value="PROKAR_LIPOPROTEIN"/>
    <property type="match status" value="1"/>
</dbReference>
<name>A0ABP5GTW9_9ACTN</name>
<dbReference type="Proteomes" id="UP001500751">
    <property type="component" value="Unassembled WGS sequence"/>
</dbReference>
<keyword evidence="4" id="KW-1185">Reference proteome</keyword>
<feature type="chain" id="PRO_5046301339" evidence="2">
    <location>
        <begin position="22"/>
        <end position="466"/>
    </location>
</feature>
<proteinExistence type="predicted"/>